<dbReference type="InterPro" id="IPR020904">
    <property type="entry name" value="Sc_DH/Rdtase_CS"/>
</dbReference>
<dbReference type="AlphaFoldDB" id="A0AAP1QWQ7"/>
<dbReference type="InterPro" id="IPR036291">
    <property type="entry name" value="NAD(P)-bd_dom_sf"/>
</dbReference>
<organism evidence="3 4">
    <name type="scientific">Acinetobacter baumannii</name>
    <dbReference type="NCBI Taxonomy" id="470"/>
    <lineage>
        <taxon>Bacteria</taxon>
        <taxon>Pseudomonadati</taxon>
        <taxon>Pseudomonadota</taxon>
        <taxon>Gammaproteobacteria</taxon>
        <taxon>Moraxellales</taxon>
        <taxon>Moraxellaceae</taxon>
        <taxon>Acinetobacter</taxon>
        <taxon>Acinetobacter calcoaceticus/baumannii complex</taxon>
    </lineage>
</organism>
<proteinExistence type="inferred from homology"/>
<evidence type="ECO:0000256" key="2">
    <source>
        <dbReference type="ARBA" id="ARBA00023002"/>
    </source>
</evidence>
<comment type="caution">
    <text evidence="3">The sequence shown here is derived from an EMBL/GenBank/DDBJ whole genome shotgun (WGS) entry which is preliminary data.</text>
</comment>
<dbReference type="PRINTS" id="PR00081">
    <property type="entry name" value="GDHRDH"/>
</dbReference>
<accession>A0AAP1QWQ7</accession>
<gene>
    <name evidence="3" type="ORF">IHV20_08635</name>
</gene>
<evidence type="ECO:0000313" key="3">
    <source>
        <dbReference type="EMBL" id="MBE0330219.1"/>
    </source>
</evidence>
<dbReference type="Proteomes" id="UP000655940">
    <property type="component" value="Unassembled WGS sequence"/>
</dbReference>
<dbReference type="Pfam" id="PF00106">
    <property type="entry name" value="adh_short"/>
    <property type="match status" value="1"/>
</dbReference>
<dbReference type="SUPFAM" id="SSF51735">
    <property type="entry name" value="NAD(P)-binding Rossmann-fold domains"/>
    <property type="match status" value="1"/>
</dbReference>
<keyword evidence="2" id="KW-0560">Oxidoreductase</keyword>
<protein>
    <submittedName>
        <fullName evidence="3">YciK family oxidoreductase</fullName>
    </submittedName>
</protein>
<dbReference type="NCBIfam" id="NF006509">
    <property type="entry name" value="PRK08945.1"/>
    <property type="match status" value="1"/>
</dbReference>
<dbReference type="InterPro" id="IPR002347">
    <property type="entry name" value="SDR_fam"/>
</dbReference>
<dbReference type="RefSeq" id="WP_190596118.1">
    <property type="nucleotide sequence ID" value="NZ_CP078525.1"/>
</dbReference>
<dbReference type="PROSITE" id="PS00061">
    <property type="entry name" value="ADH_SHORT"/>
    <property type="match status" value="1"/>
</dbReference>
<sequence length="257" mass="28119">MKYSEYQPRPDLLKDRIILITGAGDGIGRAAALSYALHGATVVLHGRTLNKLEVIYDEIEGLGAPQPAILPLQLSSASDRDYDFLVSTLEKQFGRLDGILHNAGILGERVELAHYPAEVWDDVMAVNLRAPFALTQALLPLLQKSENASVVFTSSGVGREARALWGAYSVSKVAIEAVSKIFAAEHTYPNIRFNCINPGATRTAMRAKAYPEEDPKTLPTPESIMPAYLYLMGEDSLTLNGQSIDAQDYIITDEKLK</sequence>
<evidence type="ECO:0000256" key="1">
    <source>
        <dbReference type="ARBA" id="ARBA00006484"/>
    </source>
</evidence>
<reference evidence="3" key="1">
    <citation type="submission" date="2020-09" db="EMBL/GenBank/DDBJ databases">
        <title>Distribution of Beta-Lactamase Producing Gram-Negative Bacterial Isolates in Isabela River of Santo Domingo, Dominican Republic.</title>
        <authorList>
            <person name="Calderon V."/>
            <person name="Bonnelly R."/>
            <person name="Del Rosario C."/>
            <person name="Duarte A."/>
            <person name="Barauna R."/>
            <person name="Juca Ramos R.T."/>
            <person name="Perdomo O.P."/>
            <person name="Rodriguez De Francisco L.E."/>
            <person name="Franco De Los Santos E.F."/>
        </authorList>
    </citation>
    <scope>NUCLEOTIDE SEQUENCE</scope>
    <source>
        <strain evidence="3">INTEC_BI15</strain>
    </source>
</reference>
<comment type="similarity">
    <text evidence="1">Belongs to the short-chain dehydrogenases/reductases (SDR) family.</text>
</comment>
<evidence type="ECO:0000313" key="4">
    <source>
        <dbReference type="Proteomes" id="UP000655940"/>
    </source>
</evidence>
<dbReference type="PANTHER" id="PTHR42901:SF1">
    <property type="entry name" value="ALCOHOL DEHYDROGENASE"/>
    <property type="match status" value="1"/>
</dbReference>
<dbReference type="Gene3D" id="3.40.50.720">
    <property type="entry name" value="NAD(P)-binding Rossmann-like Domain"/>
    <property type="match status" value="1"/>
</dbReference>
<dbReference type="GO" id="GO:0016491">
    <property type="term" value="F:oxidoreductase activity"/>
    <property type="evidence" value="ECO:0007669"/>
    <property type="project" value="UniProtKB-KW"/>
</dbReference>
<name>A0AAP1QWQ7_ACIBA</name>
<dbReference type="PANTHER" id="PTHR42901">
    <property type="entry name" value="ALCOHOL DEHYDROGENASE"/>
    <property type="match status" value="1"/>
</dbReference>
<dbReference type="EMBL" id="JACZEI010000005">
    <property type="protein sequence ID" value="MBE0330219.1"/>
    <property type="molecule type" value="Genomic_DNA"/>
</dbReference>